<name>A0A9P4I103_9PEZI</name>
<dbReference type="Proteomes" id="UP000799776">
    <property type="component" value="Unassembled WGS sequence"/>
</dbReference>
<sequence length="214" mass="23382">ASAVNAIGCDNCLDQSKDTIRLGCFEQCASAYNAGTDEYEYCRSECTTFVFNDKCCNTACVSNTQKCYDNSMTSLSKGHWNNKRDGEIPDRSEELEAIRRDPRILNYKALLMREPPYDAIQTTEELRSLNPRAFKNYFLETDTAGELDKRVDPGKACCHAGKMALAAGSAALAKGVATDSPEEMVGAMVMVAFGAAVSYTCSKVYNTQCVFGTA</sequence>
<protein>
    <submittedName>
        <fullName evidence="1">Uncharacterized protein</fullName>
    </submittedName>
</protein>
<organism evidence="1 2">
    <name type="scientific">Saccharata proteae CBS 121410</name>
    <dbReference type="NCBI Taxonomy" id="1314787"/>
    <lineage>
        <taxon>Eukaryota</taxon>
        <taxon>Fungi</taxon>
        <taxon>Dikarya</taxon>
        <taxon>Ascomycota</taxon>
        <taxon>Pezizomycotina</taxon>
        <taxon>Dothideomycetes</taxon>
        <taxon>Dothideomycetes incertae sedis</taxon>
        <taxon>Botryosphaeriales</taxon>
        <taxon>Saccharataceae</taxon>
        <taxon>Saccharata</taxon>
    </lineage>
</organism>
<feature type="non-terminal residue" evidence="1">
    <location>
        <position position="1"/>
    </location>
</feature>
<dbReference type="EMBL" id="ML978711">
    <property type="protein sequence ID" value="KAF2091484.1"/>
    <property type="molecule type" value="Genomic_DNA"/>
</dbReference>
<keyword evidence="2" id="KW-1185">Reference proteome</keyword>
<accession>A0A9P4I103</accession>
<proteinExistence type="predicted"/>
<evidence type="ECO:0000313" key="2">
    <source>
        <dbReference type="Proteomes" id="UP000799776"/>
    </source>
</evidence>
<evidence type="ECO:0000313" key="1">
    <source>
        <dbReference type="EMBL" id="KAF2091484.1"/>
    </source>
</evidence>
<gene>
    <name evidence="1" type="ORF">K490DRAFT_5277</name>
</gene>
<feature type="non-terminal residue" evidence="1">
    <location>
        <position position="214"/>
    </location>
</feature>
<comment type="caution">
    <text evidence="1">The sequence shown here is derived from an EMBL/GenBank/DDBJ whole genome shotgun (WGS) entry which is preliminary data.</text>
</comment>
<reference evidence="1" key="1">
    <citation type="journal article" date="2020" name="Stud. Mycol.">
        <title>101 Dothideomycetes genomes: a test case for predicting lifestyles and emergence of pathogens.</title>
        <authorList>
            <person name="Haridas S."/>
            <person name="Albert R."/>
            <person name="Binder M."/>
            <person name="Bloem J."/>
            <person name="Labutti K."/>
            <person name="Salamov A."/>
            <person name="Andreopoulos B."/>
            <person name="Baker S."/>
            <person name="Barry K."/>
            <person name="Bills G."/>
            <person name="Bluhm B."/>
            <person name="Cannon C."/>
            <person name="Castanera R."/>
            <person name="Culley D."/>
            <person name="Daum C."/>
            <person name="Ezra D."/>
            <person name="Gonzalez J."/>
            <person name="Henrissat B."/>
            <person name="Kuo A."/>
            <person name="Liang C."/>
            <person name="Lipzen A."/>
            <person name="Lutzoni F."/>
            <person name="Magnuson J."/>
            <person name="Mondo S."/>
            <person name="Nolan M."/>
            <person name="Ohm R."/>
            <person name="Pangilinan J."/>
            <person name="Park H.-J."/>
            <person name="Ramirez L."/>
            <person name="Alfaro M."/>
            <person name="Sun H."/>
            <person name="Tritt A."/>
            <person name="Yoshinaga Y."/>
            <person name="Zwiers L.-H."/>
            <person name="Turgeon B."/>
            <person name="Goodwin S."/>
            <person name="Spatafora J."/>
            <person name="Crous P."/>
            <person name="Grigoriev I."/>
        </authorList>
    </citation>
    <scope>NUCLEOTIDE SEQUENCE</scope>
    <source>
        <strain evidence="1">CBS 121410</strain>
    </source>
</reference>
<dbReference type="AlphaFoldDB" id="A0A9P4I103"/>
<dbReference type="OrthoDB" id="4710131at2759"/>